<evidence type="ECO:0000313" key="3">
    <source>
        <dbReference type="EMBL" id="BCD70770.1"/>
    </source>
</evidence>
<feature type="transmembrane region" description="Helical" evidence="1">
    <location>
        <begin position="7"/>
        <end position="27"/>
    </location>
</feature>
<dbReference type="RefSeq" id="WP_256623999.1">
    <property type="nucleotide sequence ID" value="NZ_BRZN01000015.1"/>
</dbReference>
<keyword evidence="1" id="KW-0812">Transmembrane</keyword>
<dbReference type="EMBL" id="AP019774">
    <property type="protein sequence ID" value="BCD70770.1"/>
    <property type="molecule type" value="Genomic_DNA"/>
</dbReference>
<feature type="transmembrane region" description="Helical" evidence="1">
    <location>
        <begin position="72"/>
        <end position="105"/>
    </location>
</feature>
<dbReference type="PIRSF" id="PIRSF003203">
    <property type="entry name" value="AzlD"/>
    <property type="match status" value="1"/>
</dbReference>
<reference evidence="3 4" key="1">
    <citation type="submission" date="2019-06" db="EMBL/GenBank/DDBJ databases">
        <title>Complete genome sequence of Helicobacter suis SNTW101c.</title>
        <authorList>
            <person name="Rimbara E."/>
            <person name="Suzuki M."/>
            <person name="Matsui H."/>
            <person name="Nakamura M."/>
            <person name="Mori S."/>
            <person name="Shibayama K."/>
        </authorList>
    </citation>
    <scope>NUCLEOTIDE SEQUENCE [LARGE SCALE GENOMIC DNA]</scope>
    <source>
        <strain evidence="3 4">SNTW101c</strain>
    </source>
</reference>
<dbReference type="Pfam" id="PF05437">
    <property type="entry name" value="AzlD"/>
    <property type="match status" value="1"/>
</dbReference>
<keyword evidence="1" id="KW-0472">Membrane</keyword>
<accession>A0A6J4D1V3</accession>
<gene>
    <name evidence="3" type="primary">azlD</name>
    <name evidence="2" type="ORF">NHP190020_14770</name>
    <name evidence="3" type="ORF">SNTW_14150</name>
</gene>
<sequence>MSKRMDLYLYLALAITGLTTYVMKAWLFVFFSGKKSAPILLYLGRVLGSAVVSMLIIYGLKDSPLNSAPYGLNELVALLSVVGLHLYLRIFVLSIVGGTGVYMYLVQSRVLENLF</sequence>
<evidence type="ECO:0000313" key="2">
    <source>
        <dbReference type="EMBL" id="BCD46438.1"/>
    </source>
</evidence>
<dbReference type="EMBL" id="AP023036">
    <property type="protein sequence ID" value="BCD46438.1"/>
    <property type="molecule type" value="Genomic_DNA"/>
</dbReference>
<evidence type="ECO:0000313" key="4">
    <source>
        <dbReference type="Proteomes" id="UP000317935"/>
    </source>
</evidence>
<reference evidence="2 5" key="2">
    <citation type="submission" date="2020-04" db="EMBL/GenBank/DDBJ databases">
        <title>Genomic analysis of gastric non-Helicobacter pylori Helicobacters isolated in Japan.</title>
        <authorList>
            <person name="Suzuki M."/>
            <person name="Rimbara E."/>
        </authorList>
    </citation>
    <scope>NUCLEOTIDE SEQUENCE [LARGE SCALE GENOMIC DNA]</scope>
    <source>
        <strain evidence="2 5">NHP19-0020</strain>
    </source>
</reference>
<evidence type="ECO:0000256" key="1">
    <source>
        <dbReference type="SAM" id="Phobius"/>
    </source>
</evidence>
<evidence type="ECO:0000313" key="5">
    <source>
        <dbReference type="Proteomes" id="UP000509742"/>
    </source>
</evidence>
<feature type="transmembrane region" description="Helical" evidence="1">
    <location>
        <begin position="39"/>
        <end position="60"/>
    </location>
</feature>
<protein>
    <submittedName>
        <fullName evidence="3">Branched-chain amino acid transport protein AzlD</fullName>
    </submittedName>
</protein>
<dbReference type="AlphaFoldDB" id="A0A6J4D1V3"/>
<proteinExistence type="predicted"/>
<keyword evidence="1" id="KW-1133">Transmembrane helix</keyword>
<name>A0A6J4D1V3_9HELI</name>
<organism evidence="3 4">
    <name type="scientific">Helicobacter suis</name>
    <dbReference type="NCBI Taxonomy" id="104628"/>
    <lineage>
        <taxon>Bacteria</taxon>
        <taxon>Pseudomonadati</taxon>
        <taxon>Campylobacterota</taxon>
        <taxon>Epsilonproteobacteria</taxon>
        <taxon>Campylobacterales</taxon>
        <taxon>Helicobacteraceae</taxon>
        <taxon>Helicobacter</taxon>
    </lineage>
</organism>
<keyword evidence="5" id="KW-1185">Reference proteome</keyword>
<dbReference type="Proteomes" id="UP000509742">
    <property type="component" value="Chromosome"/>
</dbReference>
<dbReference type="InterPro" id="IPR008407">
    <property type="entry name" value="Brnchd-chn_aa_trnsp_AzlD"/>
</dbReference>
<dbReference type="Proteomes" id="UP000317935">
    <property type="component" value="Chromosome"/>
</dbReference>